<dbReference type="InterPro" id="IPR015813">
    <property type="entry name" value="Pyrv/PenolPyrv_kinase-like_dom"/>
</dbReference>
<reference evidence="1 2" key="1">
    <citation type="journal article" date="2021" name="Int. J. Syst. Evol. Microbiol.">
        <title>Reticulibacter mediterranei gen. nov., sp. nov., within the new family Reticulibacteraceae fam. nov., and Ktedonospora formicarum gen. nov., sp. nov., Ktedonobacter robiniae sp. nov., Dictyobacter formicarum sp. nov. and Dictyobacter arantiisoli sp. nov., belonging to the class Ktedonobacteria.</title>
        <authorList>
            <person name="Yabe S."/>
            <person name="Zheng Y."/>
            <person name="Wang C.M."/>
            <person name="Sakai Y."/>
            <person name="Abe K."/>
            <person name="Yokota A."/>
            <person name="Donadio S."/>
            <person name="Cavaletti L."/>
            <person name="Monciardini P."/>
        </authorList>
    </citation>
    <scope>NUCLEOTIDE SEQUENCE [LARGE SCALE GENOMIC DNA]</scope>
    <source>
        <strain evidence="1 2">SOSP1-9</strain>
    </source>
</reference>
<sequence>MLVLPNVWDAASAQVIEQVGFQAIATTSSGVAAALGYEDGQHITREMLVEVLARITRVVNCPVTADIEAGFGNSIAEVLQTVRAVIATGVVGINIEDSRKQPGSGLVDISYQVELLAALRELAAELDIPFVINARVDVFLLKIGEPESRFEQAVQRANAYLQAGADCVYPIAHLEHDTIARLVEAIHGPINIMAGCSGTTLAEFERLGVARVSLAGSLMRSMLAHVRAVAVDILEHGSFEKLNAGL</sequence>
<name>A0ABQ3VP89_9CHLR</name>
<dbReference type="Pfam" id="PF13714">
    <property type="entry name" value="PEP_mutase"/>
    <property type="match status" value="1"/>
</dbReference>
<protein>
    <submittedName>
        <fullName evidence="1">Carboxyvinyl-carboxyphosphonate phosphorylmutase</fullName>
    </submittedName>
</protein>
<dbReference type="Gene3D" id="3.20.20.60">
    <property type="entry name" value="Phosphoenolpyruvate-binding domains"/>
    <property type="match status" value="1"/>
</dbReference>
<evidence type="ECO:0000313" key="2">
    <source>
        <dbReference type="Proteomes" id="UP000635565"/>
    </source>
</evidence>
<gene>
    <name evidence="1" type="ORF">KSZ_54040</name>
</gene>
<dbReference type="InterPro" id="IPR039556">
    <property type="entry name" value="ICL/PEPM"/>
</dbReference>
<dbReference type="PANTHER" id="PTHR42905">
    <property type="entry name" value="PHOSPHOENOLPYRUVATE CARBOXYLASE"/>
    <property type="match status" value="1"/>
</dbReference>
<dbReference type="EMBL" id="BNJJ01000017">
    <property type="protein sequence ID" value="GHO87398.1"/>
    <property type="molecule type" value="Genomic_DNA"/>
</dbReference>
<dbReference type="Proteomes" id="UP000635565">
    <property type="component" value="Unassembled WGS sequence"/>
</dbReference>
<dbReference type="SUPFAM" id="SSF51621">
    <property type="entry name" value="Phosphoenolpyruvate/pyruvate domain"/>
    <property type="match status" value="1"/>
</dbReference>
<organism evidence="1 2">
    <name type="scientific">Dictyobacter formicarum</name>
    <dbReference type="NCBI Taxonomy" id="2778368"/>
    <lineage>
        <taxon>Bacteria</taxon>
        <taxon>Bacillati</taxon>
        <taxon>Chloroflexota</taxon>
        <taxon>Ktedonobacteria</taxon>
        <taxon>Ktedonobacterales</taxon>
        <taxon>Dictyobacteraceae</taxon>
        <taxon>Dictyobacter</taxon>
    </lineage>
</organism>
<dbReference type="PANTHER" id="PTHR42905:SF16">
    <property type="entry name" value="CARBOXYPHOSPHONOENOLPYRUVATE PHOSPHONOMUTASE-LIKE PROTEIN (AFU_ORTHOLOGUE AFUA_5G07230)"/>
    <property type="match status" value="1"/>
</dbReference>
<proteinExistence type="predicted"/>
<evidence type="ECO:0000313" key="1">
    <source>
        <dbReference type="EMBL" id="GHO87398.1"/>
    </source>
</evidence>
<accession>A0ABQ3VP89</accession>
<dbReference type="CDD" id="cd00377">
    <property type="entry name" value="ICL_PEPM"/>
    <property type="match status" value="1"/>
</dbReference>
<keyword evidence="2" id="KW-1185">Reference proteome</keyword>
<comment type="caution">
    <text evidence="1">The sequence shown here is derived from an EMBL/GenBank/DDBJ whole genome shotgun (WGS) entry which is preliminary data.</text>
</comment>
<dbReference type="InterPro" id="IPR040442">
    <property type="entry name" value="Pyrv_kinase-like_dom_sf"/>
</dbReference>